<dbReference type="AlphaFoldDB" id="A0A0U4F3P1"/>
<keyword evidence="3" id="KW-1185">Reference proteome</keyword>
<dbReference type="Pfam" id="PF07929">
    <property type="entry name" value="PRiA4_ORF3"/>
    <property type="match status" value="1"/>
</dbReference>
<dbReference type="InterPro" id="IPR012912">
    <property type="entry name" value="Plasmid_pRiA4b_Orf3-like"/>
</dbReference>
<protein>
    <recommendedName>
        <fullName evidence="1">Plasmid pRiA4b Orf3-like domain-containing protein</fullName>
    </recommendedName>
</protein>
<reference evidence="2 3" key="1">
    <citation type="submission" date="2016-01" db="EMBL/GenBank/DDBJ databases">
        <title>Complete genome sequence of strain Lentibacillus amyloliquefaciens LAM0015T isolated from saline sediment.</title>
        <authorList>
            <person name="Wang J.-L."/>
            <person name="He M.-X."/>
        </authorList>
    </citation>
    <scope>NUCLEOTIDE SEQUENCE [LARGE SCALE GENOMIC DNA]</scope>
    <source>
        <strain evidence="2 3">LAM0015</strain>
    </source>
</reference>
<dbReference type="EMBL" id="CP013862">
    <property type="protein sequence ID" value="ALX50119.1"/>
    <property type="molecule type" value="Genomic_DNA"/>
</dbReference>
<dbReference type="Gene3D" id="3.10.290.30">
    <property type="entry name" value="MM3350-like"/>
    <property type="match status" value="1"/>
</dbReference>
<evidence type="ECO:0000313" key="3">
    <source>
        <dbReference type="Proteomes" id="UP000050331"/>
    </source>
</evidence>
<gene>
    <name evidence="2" type="ORF">AOX59_16970</name>
</gene>
<dbReference type="Proteomes" id="UP000050331">
    <property type="component" value="Chromosome"/>
</dbReference>
<evidence type="ECO:0000259" key="1">
    <source>
        <dbReference type="Pfam" id="PF07929"/>
    </source>
</evidence>
<proteinExistence type="predicted"/>
<dbReference type="RefSeq" id="WP_068447298.1">
    <property type="nucleotide sequence ID" value="NZ_CP013862.1"/>
</dbReference>
<evidence type="ECO:0000313" key="2">
    <source>
        <dbReference type="EMBL" id="ALX50119.1"/>
    </source>
</evidence>
<sequence>MPSFAILQELHSLIQEAFAFNDDHLYSFFMDGKRFGKGVYHSPMNNEGPYAHDCYRYNKNKRL</sequence>
<dbReference type="OrthoDB" id="9801392at2"/>
<feature type="domain" description="Plasmid pRiA4b Orf3-like" evidence="1">
    <location>
        <begin position="5"/>
        <end position="40"/>
    </location>
</feature>
<dbReference type="InterPro" id="IPR024047">
    <property type="entry name" value="MM3350-like_sf"/>
</dbReference>
<organism evidence="2 3">
    <name type="scientific">Lentibacillus amyloliquefaciens</name>
    <dbReference type="NCBI Taxonomy" id="1472767"/>
    <lineage>
        <taxon>Bacteria</taxon>
        <taxon>Bacillati</taxon>
        <taxon>Bacillota</taxon>
        <taxon>Bacilli</taxon>
        <taxon>Bacillales</taxon>
        <taxon>Bacillaceae</taxon>
        <taxon>Lentibacillus</taxon>
    </lineage>
</organism>
<dbReference type="SUPFAM" id="SSF159941">
    <property type="entry name" value="MM3350-like"/>
    <property type="match status" value="1"/>
</dbReference>
<accession>A0A0U4F3P1</accession>
<name>A0A0U4F3P1_9BACI</name>
<dbReference type="KEGG" id="lao:AOX59_16970"/>
<dbReference type="STRING" id="1472767.AOX59_16970"/>